<dbReference type="InterPro" id="IPR049315">
    <property type="entry name" value="GDC-P_N"/>
</dbReference>
<evidence type="ECO:0000256" key="4">
    <source>
        <dbReference type="HAMAP-Rule" id="MF_00712"/>
    </source>
</evidence>
<name>A0ABS6KBQ1_9FIRM</name>
<dbReference type="InterPro" id="IPR015421">
    <property type="entry name" value="PyrdxlP-dep_Trfase_major"/>
</dbReference>
<comment type="caution">
    <text evidence="6">The sequence shown here is derived from an EMBL/GenBank/DDBJ whole genome shotgun (WGS) entry which is preliminary data.</text>
</comment>
<dbReference type="Gene3D" id="3.90.1150.10">
    <property type="entry name" value="Aspartate Aminotransferase, domain 1"/>
    <property type="match status" value="1"/>
</dbReference>
<dbReference type="Gene3D" id="3.40.640.10">
    <property type="entry name" value="Type I PLP-dependent aspartate aminotransferase-like (Major domain)"/>
    <property type="match status" value="1"/>
</dbReference>
<dbReference type="EMBL" id="JAHQCX010000015">
    <property type="protein sequence ID" value="MBU9727952.1"/>
    <property type="molecule type" value="Genomic_DNA"/>
</dbReference>
<dbReference type="InterPro" id="IPR023010">
    <property type="entry name" value="GcvPA"/>
</dbReference>
<dbReference type="PANTHER" id="PTHR42806:SF1">
    <property type="entry name" value="GLYCINE DEHYDROGENASE (DECARBOXYLATING)"/>
    <property type="match status" value="1"/>
</dbReference>
<dbReference type="InterPro" id="IPR015424">
    <property type="entry name" value="PyrdxlP-dep_Trfase"/>
</dbReference>
<proteinExistence type="inferred from homology"/>
<dbReference type="Pfam" id="PF02347">
    <property type="entry name" value="GDC-P"/>
    <property type="match status" value="1"/>
</dbReference>
<dbReference type="RefSeq" id="WP_158354304.1">
    <property type="nucleotide sequence ID" value="NZ_JAHQCX010000015.1"/>
</dbReference>
<evidence type="ECO:0000313" key="7">
    <source>
        <dbReference type="Proteomes" id="UP001314681"/>
    </source>
</evidence>
<comment type="function">
    <text evidence="1 4">The glycine cleavage system catalyzes the degradation of glycine. The P protein binds the alpha-amino group of glycine through its pyridoxal phosphate cofactor; CO(2) is released and the remaining methylamine moiety is then transferred to the lipoamide cofactor of the H protein.</text>
</comment>
<evidence type="ECO:0000313" key="6">
    <source>
        <dbReference type="EMBL" id="MBU9727952.1"/>
    </source>
</evidence>
<comment type="subunit">
    <text evidence="4">The glycine cleavage system is composed of four proteins: P, T, L and H. In this organism, the P 'protein' is a heterodimer of two subunits.</text>
</comment>
<dbReference type="CDD" id="cd00613">
    <property type="entry name" value="GDC-P"/>
    <property type="match status" value="1"/>
</dbReference>
<accession>A0ABS6KBQ1</accession>
<protein>
    <recommendedName>
        <fullName evidence="4">Probable glycine dehydrogenase (decarboxylating) subunit 1</fullName>
        <ecNumber evidence="4">1.4.4.2</ecNumber>
    </recommendedName>
    <alternativeName>
        <fullName evidence="4">Glycine cleavage system P-protein subunit 1</fullName>
    </alternativeName>
    <alternativeName>
        <fullName evidence="4">Glycine decarboxylase subunit 1</fullName>
    </alternativeName>
    <alternativeName>
        <fullName evidence="4">Glycine dehydrogenase (aminomethyl-transferring) subunit 1</fullName>
    </alternativeName>
</protein>
<sequence>MGRYVTNTKEEQLEMLHAIGYDSFDELYRDVPEQMQIHGDLKIPAGMSELEVLQKLEGMAAKNTVFPHVFRGAGAYHHYIPAIVNSVTEKEDFVTAYTPYQAEISQGNLQSIFEYQTMICELTGMDASNASVYDGATAAAEGVLMCLDRKRTGILVSAAVNPQVLETIQTYCYGRNIEVQIIPEKDGATDTRALKEMLDAQTACVYIQQPNYYGILEEVEEIGSLVHEGNAKYVVGCNPISLAVLKTPGEYHADVAVGEGQPLGMPMGFGGPYLGFMAAKQDMLRKLPGRIVGQTVDTQGKRGFVLTLQAREQHIRREKASSNICSNEALCAMKASVYMAAMGPEGMRRAAVNSASMAHYLAEKLQEAGCAAKYSRPFFHEFVTGCPVDTGVLLTRLEEEGILGGLPLSGRELLWCATELNTKGEIDRLAGIVKEVCSR</sequence>
<dbReference type="EC" id="1.4.4.2" evidence="4"/>
<dbReference type="GO" id="GO:0004375">
    <property type="term" value="F:glycine dehydrogenase (decarboxylating) activity"/>
    <property type="evidence" value="ECO:0007669"/>
    <property type="project" value="UniProtKB-EC"/>
</dbReference>
<keyword evidence="7" id="KW-1185">Reference proteome</keyword>
<comment type="similarity">
    <text evidence="4">Belongs to the GcvP family. N-terminal subunit subfamily.</text>
</comment>
<comment type="catalytic activity">
    <reaction evidence="3 4">
        <text>N(6)-[(R)-lipoyl]-L-lysyl-[glycine-cleavage complex H protein] + glycine + H(+) = N(6)-[(R)-S(8)-aminomethyldihydrolipoyl]-L-lysyl-[glycine-cleavage complex H protein] + CO2</text>
        <dbReference type="Rhea" id="RHEA:24304"/>
        <dbReference type="Rhea" id="RHEA-COMP:10494"/>
        <dbReference type="Rhea" id="RHEA-COMP:10495"/>
        <dbReference type="ChEBI" id="CHEBI:15378"/>
        <dbReference type="ChEBI" id="CHEBI:16526"/>
        <dbReference type="ChEBI" id="CHEBI:57305"/>
        <dbReference type="ChEBI" id="CHEBI:83099"/>
        <dbReference type="ChEBI" id="CHEBI:83143"/>
        <dbReference type="EC" id="1.4.4.2"/>
    </reaction>
</comment>
<dbReference type="PIRSF" id="PIRSF006815">
    <property type="entry name" value="GcvPA"/>
    <property type="match status" value="1"/>
</dbReference>
<evidence type="ECO:0000256" key="3">
    <source>
        <dbReference type="ARBA" id="ARBA00049026"/>
    </source>
</evidence>
<feature type="domain" description="Glycine cleavage system P-protein N-terminal" evidence="5">
    <location>
        <begin position="3"/>
        <end position="429"/>
    </location>
</feature>
<dbReference type="SUPFAM" id="SSF53383">
    <property type="entry name" value="PLP-dependent transferases"/>
    <property type="match status" value="1"/>
</dbReference>
<dbReference type="HAMAP" id="MF_00712">
    <property type="entry name" value="GcvPA"/>
    <property type="match status" value="1"/>
</dbReference>
<gene>
    <name evidence="4 6" type="primary">gcvPA</name>
    <name evidence="6" type="ORF">KTH90_18235</name>
</gene>
<evidence type="ECO:0000256" key="1">
    <source>
        <dbReference type="ARBA" id="ARBA00003788"/>
    </source>
</evidence>
<reference evidence="6 7" key="1">
    <citation type="submission" date="2021-06" db="EMBL/GenBank/DDBJ databases">
        <title>Description of novel taxa of the family Lachnospiraceae.</title>
        <authorList>
            <person name="Chaplin A.V."/>
            <person name="Sokolova S.R."/>
            <person name="Pikina A.P."/>
            <person name="Korzhanova M."/>
            <person name="Belova V."/>
            <person name="Korostin D."/>
            <person name="Efimov B.A."/>
        </authorList>
    </citation>
    <scope>NUCLEOTIDE SEQUENCE [LARGE SCALE GENOMIC DNA]</scope>
    <source>
        <strain evidence="6 7">ASD4241</strain>
    </source>
</reference>
<organism evidence="6 7">
    <name type="scientific">Diplocloster modestus</name>
    <dbReference type="NCBI Taxonomy" id="2850322"/>
    <lineage>
        <taxon>Bacteria</taxon>
        <taxon>Bacillati</taxon>
        <taxon>Bacillota</taxon>
        <taxon>Clostridia</taxon>
        <taxon>Lachnospirales</taxon>
        <taxon>Lachnospiraceae</taxon>
        <taxon>Diplocloster</taxon>
    </lineage>
</organism>
<dbReference type="InterPro" id="IPR015422">
    <property type="entry name" value="PyrdxlP-dep_Trfase_small"/>
</dbReference>
<dbReference type="PANTHER" id="PTHR42806">
    <property type="entry name" value="GLYCINE CLEAVAGE SYSTEM P-PROTEIN"/>
    <property type="match status" value="1"/>
</dbReference>
<dbReference type="NCBIfam" id="NF001696">
    <property type="entry name" value="PRK00451.1"/>
    <property type="match status" value="1"/>
</dbReference>
<dbReference type="Proteomes" id="UP001314681">
    <property type="component" value="Unassembled WGS sequence"/>
</dbReference>
<evidence type="ECO:0000256" key="2">
    <source>
        <dbReference type="ARBA" id="ARBA00023002"/>
    </source>
</evidence>
<evidence type="ECO:0000259" key="5">
    <source>
        <dbReference type="Pfam" id="PF02347"/>
    </source>
</evidence>
<keyword evidence="2 4" id="KW-0560">Oxidoreductase</keyword>
<dbReference type="InterPro" id="IPR020581">
    <property type="entry name" value="GDC_P"/>
</dbReference>